<comment type="function">
    <text evidence="6">Probable 2-oxoglutarate-dependent dioxygenase that may be involved in glucosinolates biosynthesis. May play a role in the production of aliphatic glucosinolates.</text>
</comment>
<keyword evidence="2 7" id="KW-0479">Metal-binding</keyword>
<evidence type="ECO:0000256" key="3">
    <source>
        <dbReference type="ARBA" id="ARBA00022896"/>
    </source>
</evidence>
<gene>
    <name evidence="9" type="ORF">K7X08_016487</name>
</gene>
<dbReference type="InterPro" id="IPR027443">
    <property type="entry name" value="IPNS-like_sf"/>
</dbReference>
<dbReference type="InterPro" id="IPR044861">
    <property type="entry name" value="IPNS-like_FE2OG_OXY"/>
</dbReference>
<dbReference type="GO" id="GO:0002238">
    <property type="term" value="P:response to molecule of fungal origin"/>
    <property type="evidence" value="ECO:0007669"/>
    <property type="project" value="UniProtKB-ARBA"/>
</dbReference>
<keyword evidence="3" id="KW-0847">Vitamin C</keyword>
<evidence type="ECO:0000256" key="2">
    <source>
        <dbReference type="ARBA" id="ARBA00022723"/>
    </source>
</evidence>
<sequence>MGHQAPLKLPILNLSNEYLKPNTPNWLSTCDEVRRALEEYGCFVAVYDSVSPELNNDIFHALEELFDLPTETKIRNTSEKPFYGYYGQLPDIPLHESLGINIGVAITTEGIQNFTDLMWPCGNDHFREIIHDYANIVASLEKKVKRMVFESYGVEKCYDSIEKSTTYLLRLIKYRAPELDESNVGSQVHTDKTFLTILHQNQVNGLEVKTKDGEWMAVDMTHSNSFVVMVGEAFLAWSNDRLHSPEHRVMMRESEPRYTVAHFSYIDGMIVIPEEFVDEKHPMRFQPFNNFALLNFFAKHIHDQMEYTVKTFCGI</sequence>
<dbReference type="InterPro" id="IPR050231">
    <property type="entry name" value="Iron_ascorbate_oxido_reductase"/>
</dbReference>
<feature type="domain" description="Fe2OG dioxygenase" evidence="8">
    <location>
        <begin position="164"/>
        <end position="266"/>
    </location>
</feature>
<proteinExistence type="inferred from homology"/>
<dbReference type="Proteomes" id="UP001152561">
    <property type="component" value="Unassembled WGS sequence"/>
</dbReference>
<dbReference type="Gene3D" id="2.60.120.330">
    <property type="entry name" value="B-lactam Antibiotic, Isopenicillin N Synthase, Chain"/>
    <property type="match status" value="1"/>
</dbReference>
<dbReference type="OrthoDB" id="288590at2759"/>
<evidence type="ECO:0000256" key="6">
    <source>
        <dbReference type="ARBA" id="ARBA00057022"/>
    </source>
</evidence>
<evidence type="ECO:0000313" key="10">
    <source>
        <dbReference type="Proteomes" id="UP001152561"/>
    </source>
</evidence>
<dbReference type="GO" id="GO:0009805">
    <property type="term" value="P:coumarin biosynthetic process"/>
    <property type="evidence" value="ECO:0007669"/>
    <property type="project" value="UniProtKB-ARBA"/>
</dbReference>
<dbReference type="PANTHER" id="PTHR47990">
    <property type="entry name" value="2-OXOGLUTARATE (2OG) AND FE(II)-DEPENDENT OXYGENASE SUPERFAMILY PROTEIN-RELATED"/>
    <property type="match status" value="1"/>
</dbReference>
<accession>A0A9Q1LDT1</accession>
<keyword evidence="5 7" id="KW-0408">Iron</keyword>
<keyword evidence="10" id="KW-1185">Reference proteome</keyword>
<comment type="similarity">
    <text evidence="1 7">Belongs to the iron/ascorbate-dependent oxidoreductase family.</text>
</comment>
<evidence type="ECO:0000256" key="7">
    <source>
        <dbReference type="RuleBase" id="RU003682"/>
    </source>
</evidence>
<dbReference type="GO" id="GO:0031418">
    <property type="term" value="F:L-ascorbic acid binding"/>
    <property type="evidence" value="ECO:0007669"/>
    <property type="project" value="UniProtKB-KW"/>
</dbReference>
<evidence type="ECO:0000259" key="8">
    <source>
        <dbReference type="PROSITE" id="PS51471"/>
    </source>
</evidence>
<evidence type="ECO:0000256" key="1">
    <source>
        <dbReference type="ARBA" id="ARBA00008056"/>
    </source>
</evidence>
<dbReference type="Pfam" id="PF03171">
    <property type="entry name" value="2OG-FeII_Oxy"/>
    <property type="match status" value="1"/>
</dbReference>
<dbReference type="EMBL" id="JAJAGQ010000019">
    <property type="protein sequence ID" value="KAJ8534759.1"/>
    <property type="molecule type" value="Genomic_DNA"/>
</dbReference>
<dbReference type="InterPro" id="IPR026992">
    <property type="entry name" value="DIOX_N"/>
</dbReference>
<keyword evidence="4 7" id="KW-0560">Oxidoreductase</keyword>
<dbReference type="Pfam" id="PF14226">
    <property type="entry name" value="DIOX_N"/>
    <property type="match status" value="1"/>
</dbReference>
<evidence type="ECO:0000313" key="9">
    <source>
        <dbReference type="EMBL" id="KAJ8534759.1"/>
    </source>
</evidence>
<dbReference type="FunFam" id="2.60.120.330:FF:000022">
    <property type="entry name" value="Probable 2-oxoglutarate-dependent dioxygenase AOP1.2"/>
    <property type="match status" value="1"/>
</dbReference>
<reference evidence="10" key="1">
    <citation type="journal article" date="2023" name="Proc. Natl. Acad. Sci. U.S.A.">
        <title>Genomic and structural basis for evolution of tropane alkaloid biosynthesis.</title>
        <authorList>
            <person name="Wanga Y.-J."/>
            <person name="Taina T."/>
            <person name="Yua J.-Y."/>
            <person name="Lia J."/>
            <person name="Xua B."/>
            <person name="Chenc J."/>
            <person name="D'Auriad J.C."/>
            <person name="Huanga J.-P."/>
            <person name="Huanga S.-X."/>
        </authorList>
    </citation>
    <scope>NUCLEOTIDE SEQUENCE [LARGE SCALE GENOMIC DNA]</scope>
    <source>
        <strain evidence="10">cv. KIB-2019</strain>
    </source>
</reference>
<evidence type="ECO:0000256" key="4">
    <source>
        <dbReference type="ARBA" id="ARBA00023002"/>
    </source>
</evidence>
<dbReference type="GO" id="GO:0046872">
    <property type="term" value="F:metal ion binding"/>
    <property type="evidence" value="ECO:0007669"/>
    <property type="project" value="UniProtKB-KW"/>
</dbReference>
<organism evidence="9 10">
    <name type="scientific">Anisodus acutangulus</name>
    <dbReference type="NCBI Taxonomy" id="402998"/>
    <lineage>
        <taxon>Eukaryota</taxon>
        <taxon>Viridiplantae</taxon>
        <taxon>Streptophyta</taxon>
        <taxon>Embryophyta</taxon>
        <taxon>Tracheophyta</taxon>
        <taxon>Spermatophyta</taxon>
        <taxon>Magnoliopsida</taxon>
        <taxon>eudicotyledons</taxon>
        <taxon>Gunneridae</taxon>
        <taxon>Pentapetalae</taxon>
        <taxon>asterids</taxon>
        <taxon>lamiids</taxon>
        <taxon>Solanales</taxon>
        <taxon>Solanaceae</taxon>
        <taxon>Solanoideae</taxon>
        <taxon>Hyoscyameae</taxon>
        <taxon>Anisodus</taxon>
    </lineage>
</organism>
<dbReference type="InterPro" id="IPR005123">
    <property type="entry name" value="Oxoglu/Fe-dep_dioxygenase_dom"/>
</dbReference>
<dbReference type="SUPFAM" id="SSF51197">
    <property type="entry name" value="Clavaminate synthase-like"/>
    <property type="match status" value="1"/>
</dbReference>
<dbReference type="GO" id="GO:0016706">
    <property type="term" value="F:2-oxoglutarate-dependent dioxygenase activity"/>
    <property type="evidence" value="ECO:0007669"/>
    <property type="project" value="UniProtKB-ARBA"/>
</dbReference>
<dbReference type="AlphaFoldDB" id="A0A9Q1LDT1"/>
<comment type="caution">
    <text evidence="9">The sequence shown here is derived from an EMBL/GenBank/DDBJ whole genome shotgun (WGS) entry which is preliminary data.</text>
</comment>
<name>A0A9Q1LDT1_9SOLA</name>
<protein>
    <recommendedName>
        <fullName evidence="8">Fe2OG dioxygenase domain-containing protein</fullName>
    </recommendedName>
</protein>
<dbReference type="PROSITE" id="PS51471">
    <property type="entry name" value="FE2OG_OXY"/>
    <property type="match status" value="1"/>
</dbReference>
<evidence type="ECO:0000256" key="5">
    <source>
        <dbReference type="ARBA" id="ARBA00023004"/>
    </source>
</evidence>